<accession>A0A1Z4VSY1</accession>
<dbReference type="PANTHER" id="PTHR20974">
    <property type="entry name" value="UPF0585 PROTEIN CG18661"/>
    <property type="match status" value="1"/>
</dbReference>
<evidence type="ECO:0000313" key="2">
    <source>
        <dbReference type="Proteomes" id="UP000218765"/>
    </source>
</evidence>
<evidence type="ECO:0000313" key="1">
    <source>
        <dbReference type="EMBL" id="BAZ94750.1"/>
    </source>
</evidence>
<dbReference type="Gene3D" id="3.40.50.150">
    <property type="entry name" value="Vaccinia Virus protein VP39"/>
    <property type="match status" value="1"/>
</dbReference>
<sequence length="202" mass="22813">MTNKPFAESSEQNKLPILAVLQHEFAGIESVLEIGSGTGQHAVFFSTELPHLRWHTSDVRDMHAGIVQWLEEADLANLVPPIALDVATDAWPEQSFDGVFSANTVHIMHWHEVEAMFRGIGRILRSGGRFCLYGPFNYHGTYTSPSNERFDQWLKERDPESGIRDVDDLNALAEQAGLRPAEDYEMPENNRILVWEKPANAD</sequence>
<dbReference type="Pfam" id="PF06080">
    <property type="entry name" value="DUF938"/>
    <property type="match status" value="1"/>
</dbReference>
<evidence type="ECO:0008006" key="3">
    <source>
        <dbReference type="Google" id="ProtNLM"/>
    </source>
</evidence>
<dbReference type="SUPFAM" id="SSF53335">
    <property type="entry name" value="S-adenosyl-L-methionine-dependent methyltransferases"/>
    <property type="match status" value="1"/>
</dbReference>
<gene>
    <name evidence="1" type="ORF">FOKN1_2376</name>
</gene>
<dbReference type="CDD" id="cd02440">
    <property type="entry name" value="AdoMet_MTases"/>
    <property type="match status" value="1"/>
</dbReference>
<dbReference type="EMBL" id="AP018052">
    <property type="protein sequence ID" value="BAZ94750.1"/>
    <property type="molecule type" value="Genomic_DNA"/>
</dbReference>
<keyword evidence="2" id="KW-1185">Reference proteome</keyword>
<protein>
    <recommendedName>
        <fullName evidence="3">DUF938 domain-containing protein</fullName>
    </recommendedName>
</protein>
<dbReference type="Proteomes" id="UP000218765">
    <property type="component" value="Chromosome"/>
</dbReference>
<dbReference type="PANTHER" id="PTHR20974:SF0">
    <property type="entry name" value="UPF0585 PROTEIN CG18661"/>
    <property type="match status" value="1"/>
</dbReference>
<dbReference type="AlphaFoldDB" id="A0A1Z4VSY1"/>
<name>A0A1Z4VSY1_9GAMM</name>
<dbReference type="OrthoDB" id="5563826at2"/>
<proteinExistence type="predicted"/>
<dbReference type="KEGG" id="ttc:FOKN1_2376"/>
<dbReference type="RefSeq" id="WP_096366811.1">
    <property type="nucleotide sequence ID" value="NZ_AP018052.1"/>
</dbReference>
<organism evidence="1 2">
    <name type="scientific">Thiohalobacter thiocyanaticus</name>
    <dbReference type="NCBI Taxonomy" id="585455"/>
    <lineage>
        <taxon>Bacteria</taxon>
        <taxon>Pseudomonadati</taxon>
        <taxon>Pseudomonadota</taxon>
        <taxon>Gammaproteobacteria</taxon>
        <taxon>Thiohalobacterales</taxon>
        <taxon>Thiohalobacteraceae</taxon>
        <taxon>Thiohalobacter</taxon>
    </lineage>
</organism>
<reference evidence="1 2" key="1">
    <citation type="submission" date="2017-05" db="EMBL/GenBank/DDBJ databases">
        <title>Thiocyanate degradation by Thiohalobacter thiocyanaticus FOKN1.</title>
        <authorList>
            <person name="Oshiki M."/>
            <person name="Fukushima T."/>
            <person name="Kawano S."/>
            <person name="Nakagawa J."/>
        </authorList>
    </citation>
    <scope>NUCLEOTIDE SEQUENCE [LARGE SCALE GENOMIC DNA]</scope>
    <source>
        <strain evidence="1 2">FOKN1</strain>
    </source>
</reference>
<dbReference type="InterPro" id="IPR029063">
    <property type="entry name" value="SAM-dependent_MTases_sf"/>
</dbReference>
<dbReference type="InterPro" id="IPR010342">
    <property type="entry name" value="DUF938"/>
</dbReference>